<sequence>LLRMTQPTAVLSVFVMFLRTASGESGCTSADGDGTLGDDEPDNFDIDCFSQLEIKDSFSSLTCNFTELSPYNTNYTLSLCTKEDNNYACSDMTKREDVFFLQFIDILSNRDVCMYSEMKRRACRSLVVTDIVKPEVPFAINITYEREANEYLIRYCTPHSRKKYLKDKLVHQVAYRQKEGTWKTIESPYLQIKLLGKNLENEVSYEVKVRSQPNGDYFKGPWSEWSTSKSFRTAREHHSTESYSRVVVVILSILGFMLSIVTIVLIIVFWENRIKPAVWPNIPDHKKTLEQLCKKPKNNFDTSFNPESFGYVHIHKVDGLWAKAELENFLHPSIAPETSLPEKFRSGSDLKVIPVTADKNNVNLKSDKGVWPPEALHRLLGTSQFAVIEGSFSSSTYEVCHGNRVSLHNSGFKLSSTCSLDPSGQPHLEPLNDGTVSQMLPNSDMRSSNNEEAYVTMSNFYKIQ</sequence>
<comment type="subcellular location">
    <subcellularLocation>
        <location evidence="1">Membrane</location>
        <topology evidence="1">Single-pass type I membrane protein</topology>
    </subcellularLocation>
</comment>
<keyword evidence="11" id="KW-0675">Receptor</keyword>
<evidence type="ECO:0000256" key="16">
    <source>
        <dbReference type="SAM" id="SignalP"/>
    </source>
</evidence>
<accession>A0A7K5VY17</accession>
<comment type="function">
    <text evidence="13">Receptor for interleukin-7. Also acts as a receptor for thymic stromal lymphopoietin (TSLP).</text>
</comment>
<reference evidence="18 19" key="1">
    <citation type="submission" date="2019-09" db="EMBL/GenBank/DDBJ databases">
        <title>Bird 10,000 Genomes (B10K) Project - Family phase.</title>
        <authorList>
            <person name="Zhang G."/>
        </authorList>
    </citation>
    <scope>NUCLEOTIDE SEQUENCE [LARGE SCALE GENOMIC DNA]</scope>
    <source>
        <strain evidence="18">B10K-DU-001-70</strain>
        <tissue evidence="18">Muscle</tissue>
    </source>
</reference>
<evidence type="ECO:0000256" key="1">
    <source>
        <dbReference type="ARBA" id="ARBA00004479"/>
    </source>
</evidence>
<dbReference type="Pfam" id="PF18447">
    <property type="entry name" value="FN3_7"/>
    <property type="match status" value="1"/>
</dbReference>
<evidence type="ECO:0000256" key="8">
    <source>
        <dbReference type="ARBA" id="ARBA00022989"/>
    </source>
</evidence>
<organism evidence="18 19">
    <name type="scientific">Hylia prasina</name>
    <name type="common">green hylia</name>
    <dbReference type="NCBI Taxonomy" id="208073"/>
    <lineage>
        <taxon>Eukaryota</taxon>
        <taxon>Metazoa</taxon>
        <taxon>Chordata</taxon>
        <taxon>Craniata</taxon>
        <taxon>Vertebrata</taxon>
        <taxon>Euteleostomi</taxon>
        <taxon>Archelosauria</taxon>
        <taxon>Archosauria</taxon>
        <taxon>Dinosauria</taxon>
        <taxon>Saurischia</taxon>
        <taxon>Theropoda</taxon>
        <taxon>Coelurosauria</taxon>
        <taxon>Aves</taxon>
        <taxon>Neognathae</taxon>
        <taxon>Neoaves</taxon>
        <taxon>Telluraves</taxon>
        <taxon>Australaves</taxon>
        <taxon>Passeriformes</taxon>
        <taxon>Sylvioidea</taxon>
        <taxon>Sylviidae</taxon>
        <taxon>Acrocephalinae</taxon>
        <taxon>Hylia</taxon>
    </lineage>
</organism>
<dbReference type="PROSITE" id="PS50853">
    <property type="entry name" value="FN3"/>
    <property type="match status" value="1"/>
</dbReference>
<keyword evidence="6 16" id="KW-0732">Signal</keyword>
<gene>
    <name evidence="18" type="primary">Il7r</name>
    <name evidence="18" type="ORF">HYLPRA_R09904</name>
</gene>
<dbReference type="GO" id="GO:0046427">
    <property type="term" value="P:positive regulation of receptor signaling pathway via JAK-STAT"/>
    <property type="evidence" value="ECO:0007669"/>
    <property type="project" value="TreeGrafter"/>
</dbReference>
<comment type="caution">
    <text evidence="18">The sequence shown here is derived from an EMBL/GenBank/DDBJ whole genome shotgun (WGS) entry which is preliminary data.</text>
</comment>
<feature type="transmembrane region" description="Helical" evidence="15">
    <location>
        <begin position="246"/>
        <end position="270"/>
    </location>
</feature>
<evidence type="ECO:0000256" key="6">
    <source>
        <dbReference type="ARBA" id="ARBA00022729"/>
    </source>
</evidence>
<dbReference type="InterPro" id="IPR013783">
    <property type="entry name" value="Ig-like_fold"/>
</dbReference>
<keyword evidence="9 15" id="KW-0472">Membrane</keyword>
<dbReference type="InterPro" id="IPR040997">
    <property type="entry name" value="FN3_7"/>
</dbReference>
<evidence type="ECO:0000256" key="10">
    <source>
        <dbReference type="ARBA" id="ARBA00023157"/>
    </source>
</evidence>
<feature type="non-terminal residue" evidence="18">
    <location>
        <position position="1"/>
    </location>
</feature>
<dbReference type="Gene3D" id="2.60.40.1870">
    <property type="match status" value="1"/>
</dbReference>
<evidence type="ECO:0000256" key="14">
    <source>
        <dbReference type="ARBA" id="ARBA00047072"/>
    </source>
</evidence>
<evidence type="ECO:0000256" key="4">
    <source>
        <dbReference type="ARBA" id="ARBA00022553"/>
    </source>
</evidence>
<dbReference type="EMBL" id="VYXD01001466">
    <property type="protein sequence ID" value="NWU33943.1"/>
    <property type="molecule type" value="Genomic_DNA"/>
</dbReference>
<keyword evidence="5 15" id="KW-0812">Transmembrane</keyword>
<evidence type="ECO:0000256" key="13">
    <source>
        <dbReference type="ARBA" id="ARBA00025125"/>
    </source>
</evidence>
<comment type="similarity">
    <text evidence="2">Belongs to the type I cytokine receptor family. Type 4 subfamily.</text>
</comment>
<evidence type="ECO:0000256" key="7">
    <source>
        <dbReference type="ARBA" id="ARBA00022843"/>
    </source>
</evidence>
<dbReference type="PANTHER" id="PTHR23037">
    <property type="entry name" value="CYTOKINE RECEPTOR"/>
    <property type="match status" value="1"/>
</dbReference>
<dbReference type="PANTHER" id="PTHR23037:SF27">
    <property type="entry name" value="INTERLEUKIN-7 RECEPTOR SUBUNIT ALPHA"/>
    <property type="match status" value="1"/>
</dbReference>
<evidence type="ECO:0000256" key="5">
    <source>
        <dbReference type="ARBA" id="ARBA00022692"/>
    </source>
</evidence>
<feature type="domain" description="Fibronectin type-III" evidence="17">
    <location>
        <begin position="133"/>
        <end position="236"/>
    </location>
</feature>
<keyword evidence="7" id="KW-0832">Ubl conjugation</keyword>
<evidence type="ECO:0000256" key="9">
    <source>
        <dbReference type="ARBA" id="ARBA00023136"/>
    </source>
</evidence>
<dbReference type="InterPro" id="IPR036116">
    <property type="entry name" value="FN3_sf"/>
</dbReference>
<feature type="non-terminal residue" evidence="18">
    <location>
        <position position="464"/>
    </location>
</feature>
<evidence type="ECO:0000313" key="18">
    <source>
        <dbReference type="EMBL" id="NWU33943.1"/>
    </source>
</evidence>
<comment type="subunit">
    <text evidence="14">The IL7 receptor is a heterodimer of IL7R and IL2RG. The TSLP receptor is a heterodimer of CRLF2 and IL7R. Interacts with CD53.</text>
</comment>
<evidence type="ECO:0000256" key="2">
    <source>
        <dbReference type="ARBA" id="ARBA00008280"/>
    </source>
</evidence>
<protein>
    <recommendedName>
        <fullName evidence="3">Interleukin-7 receptor subunit alpha</fullName>
    </recommendedName>
</protein>
<keyword evidence="12" id="KW-0325">Glycoprotein</keyword>
<name>A0A7K5VY17_9SYLV</name>
<keyword evidence="19" id="KW-1185">Reference proteome</keyword>
<proteinExistence type="inferred from homology"/>
<feature type="signal peptide" evidence="16">
    <location>
        <begin position="1"/>
        <end position="23"/>
    </location>
</feature>
<dbReference type="SUPFAM" id="SSF49265">
    <property type="entry name" value="Fibronectin type III"/>
    <property type="match status" value="1"/>
</dbReference>
<dbReference type="GO" id="GO:0004896">
    <property type="term" value="F:cytokine receptor activity"/>
    <property type="evidence" value="ECO:0007669"/>
    <property type="project" value="InterPro"/>
</dbReference>
<dbReference type="InterPro" id="IPR003531">
    <property type="entry name" value="Hempt_rcpt_S_F1_CS"/>
</dbReference>
<dbReference type="Proteomes" id="UP000557268">
    <property type="component" value="Unassembled WGS sequence"/>
</dbReference>
<evidence type="ECO:0000259" key="17">
    <source>
        <dbReference type="PROSITE" id="PS50853"/>
    </source>
</evidence>
<keyword evidence="8 15" id="KW-1133">Transmembrane helix</keyword>
<dbReference type="GO" id="GO:0009897">
    <property type="term" value="C:external side of plasma membrane"/>
    <property type="evidence" value="ECO:0007669"/>
    <property type="project" value="TreeGrafter"/>
</dbReference>
<dbReference type="Gene3D" id="2.60.40.10">
    <property type="entry name" value="Immunoglobulins"/>
    <property type="match status" value="1"/>
</dbReference>
<evidence type="ECO:0000313" key="19">
    <source>
        <dbReference type="Proteomes" id="UP000557268"/>
    </source>
</evidence>
<dbReference type="PROSITE" id="PS01355">
    <property type="entry name" value="HEMATOPO_REC_S_F1"/>
    <property type="match status" value="1"/>
</dbReference>
<keyword evidence="4" id="KW-0597">Phosphoprotein</keyword>
<evidence type="ECO:0000256" key="3">
    <source>
        <dbReference type="ARBA" id="ARBA00018930"/>
    </source>
</evidence>
<evidence type="ECO:0000256" key="15">
    <source>
        <dbReference type="SAM" id="Phobius"/>
    </source>
</evidence>
<evidence type="ECO:0000256" key="12">
    <source>
        <dbReference type="ARBA" id="ARBA00023180"/>
    </source>
</evidence>
<dbReference type="InterPro" id="IPR003961">
    <property type="entry name" value="FN3_dom"/>
</dbReference>
<dbReference type="GO" id="GO:0030097">
    <property type="term" value="P:hemopoiesis"/>
    <property type="evidence" value="ECO:0007669"/>
    <property type="project" value="TreeGrafter"/>
</dbReference>
<evidence type="ECO:0000256" key="11">
    <source>
        <dbReference type="ARBA" id="ARBA00023170"/>
    </source>
</evidence>
<dbReference type="AlphaFoldDB" id="A0A7K5VY17"/>
<keyword evidence="10" id="KW-1015">Disulfide bond</keyword>
<feature type="chain" id="PRO_5029559806" description="Interleukin-7 receptor subunit alpha" evidence="16">
    <location>
        <begin position="24"/>
        <end position="464"/>
    </location>
</feature>